<gene>
    <name evidence="1" type="ORF">OCBIM_22018843mg</name>
</gene>
<reference evidence="1" key="1">
    <citation type="submission" date="2015-07" db="EMBL/GenBank/DDBJ databases">
        <title>MeaNS - Measles Nucleotide Surveillance Program.</title>
        <authorList>
            <person name="Tran T."/>
            <person name="Druce J."/>
        </authorList>
    </citation>
    <scope>NUCLEOTIDE SEQUENCE</scope>
    <source>
        <strain evidence="1">UCB-OBI-ISO-001</strain>
        <tissue evidence="1">Gonad</tissue>
    </source>
</reference>
<sequence>MTKITILLLEPSLPCLLILAPMSDEILLPQHEQWTLKTFKSFFELNSKTLLFQIN</sequence>
<protein>
    <submittedName>
        <fullName evidence="1">Uncharacterized protein</fullName>
    </submittedName>
</protein>
<proteinExistence type="predicted"/>
<accession>A0A0L8ICQ1</accession>
<dbReference type="AlphaFoldDB" id="A0A0L8ICQ1"/>
<evidence type="ECO:0000313" key="1">
    <source>
        <dbReference type="EMBL" id="KOF99174.1"/>
    </source>
</evidence>
<name>A0A0L8ICQ1_OCTBM</name>
<dbReference type="EMBL" id="KQ416003">
    <property type="protein sequence ID" value="KOF99174.1"/>
    <property type="molecule type" value="Genomic_DNA"/>
</dbReference>
<organism evidence="1">
    <name type="scientific">Octopus bimaculoides</name>
    <name type="common">California two-spotted octopus</name>
    <dbReference type="NCBI Taxonomy" id="37653"/>
    <lineage>
        <taxon>Eukaryota</taxon>
        <taxon>Metazoa</taxon>
        <taxon>Spiralia</taxon>
        <taxon>Lophotrochozoa</taxon>
        <taxon>Mollusca</taxon>
        <taxon>Cephalopoda</taxon>
        <taxon>Coleoidea</taxon>
        <taxon>Octopodiformes</taxon>
        <taxon>Octopoda</taxon>
        <taxon>Incirrata</taxon>
        <taxon>Octopodidae</taxon>
        <taxon>Octopus</taxon>
    </lineage>
</organism>